<evidence type="ECO:0000313" key="1">
    <source>
        <dbReference type="EMBL" id="DAD74418.1"/>
    </source>
</evidence>
<name>A0A8S5LWX6_9CAUD</name>
<accession>A0A8S5LWX6</accession>
<reference evidence="1" key="1">
    <citation type="journal article" date="2021" name="Proc. Natl. Acad. Sci. U.S.A.">
        <title>A Catalog of Tens of Thousands of Viruses from Human Metagenomes Reveals Hidden Associations with Chronic Diseases.</title>
        <authorList>
            <person name="Tisza M.J."/>
            <person name="Buck C.B."/>
        </authorList>
    </citation>
    <scope>NUCLEOTIDE SEQUENCE</scope>
    <source>
        <strain evidence="1">Ct3pR10</strain>
    </source>
</reference>
<sequence>MSRRKVTTDEMVEAEIARLQASPDVKLAKKEQNLIYRRRQYMWSLQNLEKRGKQLRAEGWTMETLPLKFETEESI</sequence>
<dbReference type="EMBL" id="BK014759">
    <property type="protein sequence ID" value="DAD74418.1"/>
    <property type="molecule type" value="Genomic_DNA"/>
</dbReference>
<proteinExistence type="predicted"/>
<organism evidence="1">
    <name type="scientific">Siphoviridae sp. ct3pR10</name>
    <dbReference type="NCBI Taxonomy" id="2826284"/>
    <lineage>
        <taxon>Viruses</taxon>
        <taxon>Duplodnaviria</taxon>
        <taxon>Heunggongvirae</taxon>
        <taxon>Uroviricota</taxon>
        <taxon>Caudoviricetes</taxon>
    </lineage>
</organism>
<protein>
    <submittedName>
        <fullName evidence="1">Uncharacterized protein</fullName>
    </submittedName>
</protein>